<gene>
    <name evidence="2" type="ORF">DOS76_01760</name>
</gene>
<dbReference type="EMBL" id="QKYD01000031">
    <property type="protein sequence ID" value="REI24575.1"/>
    <property type="molecule type" value="Genomic_DNA"/>
</dbReference>
<reference evidence="2 3" key="1">
    <citation type="journal article" date="2018" name="Vet. Microbiol.">
        <title>Characterisation of Staphylococcus felis isolated from cats using whole genome sequencing.</title>
        <authorList>
            <person name="Worthing K."/>
            <person name="Pang S."/>
            <person name="Trott D.J."/>
            <person name="Abraham S."/>
            <person name="Coombs G.W."/>
            <person name="Jordan D."/>
            <person name="McIntyre L."/>
            <person name="Davies M.R."/>
            <person name="Norris J."/>
        </authorList>
    </citation>
    <scope>NUCLEOTIDE SEQUENCE [LARGE SCALE GENOMIC DNA]</scope>
    <source>
        <strain evidence="2 3">F25</strain>
    </source>
</reference>
<dbReference type="AlphaFoldDB" id="A0AAX1RZ12"/>
<sequence>MELILLLCSSGVAGLFTYIYLDYLSIFDTEKAEIKKMFSVLFSLISIGGFMIVLYFIKYIHVNNILRIIIVLIISFIIINVLNRFAYPYIIKRFRNKMNKERKANNLNPLNDKHAIDTILQTSNMFYVEKYKDSEKPIYQGILLKHQMTNDLDSMFIIRPTPIIKSSEKVNEEYYYQPKNTDEYYKFYSLKN</sequence>
<keyword evidence="1" id="KW-0472">Membrane</keyword>
<name>A0AAX1RZ12_9STAP</name>
<evidence type="ECO:0000313" key="2">
    <source>
        <dbReference type="EMBL" id="REI24575.1"/>
    </source>
</evidence>
<accession>A0AAX1RZ12</accession>
<evidence type="ECO:0000256" key="1">
    <source>
        <dbReference type="SAM" id="Phobius"/>
    </source>
</evidence>
<proteinExistence type="predicted"/>
<feature type="transmembrane region" description="Helical" evidence="1">
    <location>
        <begin position="37"/>
        <end position="57"/>
    </location>
</feature>
<feature type="transmembrane region" description="Helical" evidence="1">
    <location>
        <begin position="69"/>
        <end position="90"/>
    </location>
</feature>
<keyword evidence="1" id="KW-1133">Transmembrane helix</keyword>
<keyword evidence="1" id="KW-0812">Transmembrane</keyword>
<evidence type="ECO:0000313" key="3">
    <source>
        <dbReference type="Proteomes" id="UP000256337"/>
    </source>
</evidence>
<dbReference type="Proteomes" id="UP000256337">
    <property type="component" value="Unassembled WGS sequence"/>
</dbReference>
<organism evidence="2 3">
    <name type="scientific">Staphylococcus felis</name>
    <dbReference type="NCBI Taxonomy" id="46127"/>
    <lineage>
        <taxon>Bacteria</taxon>
        <taxon>Bacillati</taxon>
        <taxon>Bacillota</taxon>
        <taxon>Bacilli</taxon>
        <taxon>Bacillales</taxon>
        <taxon>Staphylococcaceae</taxon>
        <taxon>Staphylococcus</taxon>
    </lineage>
</organism>
<protein>
    <submittedName>
        <fullName evidence="2">Uncharacterized protein</fullName>
    </submittedName>
</protein>
<comment type="caution">
    <text evidence="2">The sequence shown here is derived from an EMBL/GenBank/DDBJ whole genome shotgun (WGS) entry which is preliminary data.</text>
</comment>
<dbReference type="RefSeq" id="WP_115856618.1">
    <property type="nucleotide sequence ID" value="NZ_CAJUZR010000031.1"/>
</dbReference>